<evidence type="ECO:0000256" key="1">
    <source>
        <dbReference type="SAM" id="Phobius"/>
    </source>
</evidence>
<dbReference type="AlphaFoldDB" id="A0A9J6RRY2"/>
<dbReference type="Proteomes" id="UP001069090">
    <property type="component" value="Unassembled WGS sequence"/>
</dbReference>
<keyword evidence="1" id="KW-1133">Transmembrane helix</keyword>
<comment type="caution">
    <text evidence="2">The sequence shown here is derived from an EMBL/GenBank/DDBJ whole genome shotgun (WGS) entry which is preliminary data.</text>
</comment>
<keyword evidence="1" id="KW-0472">Membrane</keyword>
<gene>
    <name evidence="2" type="ORF">O0V09_18560</name>
</gene>
<accession>A0A9J6RRY2</accession>
<dbReference type="EMBL" id="JAPTGG010000028">
    <property type="protein sequence ID" value="MCZ0867204.1"/>
    <property type="molecule type" value="Genomic_DNA"/>
</dbReference>
<feature type="transmembrane region" description="Helical" evidence="1">
    <location>
        <begin position="188"/>
        <end position="208"/>
    </location>
</feature>
<organism evidence="2 3">
    <name type="scientific">Dasania phycosphaerae</name>
    <dbReference type="NCBI Taxonomy" id="2950436"/>
    <lineage>
        <taxon>Bacteria</taxon>
        <taxon>Pseudomonadati</taxon>
        <taxon>Pseudomonadota</taxon>
        <taxon>Gammaproteobacteria</taxon>
        <taxon>Cellvibrionales</taxon>
        <taxon>Spongiibacteraceae</taxon>
        <taxon>Dasania</taxon>
    </lineage>
</organism>
<evidence type="ECO:0000313" key="3">
    <source>
        <dbReference type="Proteomes" id="UP001069090"/>
    </source>
</evidence>
<feature type="transmembrane region" description="Helical" evidence="1">
    <location>
        <begin position="61"/>
        <end position="86"/>
    </location>
</feature>
<dbReference type="RefSeq" id="WP_268905440.1">
    <property type="nucleotide sequence ID" value="NZ_JAPTGG010000028.1"/>
</dbReference>
<reference evidence="2 3" key="1">
    <citation type="submission" date="2022-12" db="EMBL/GenBank/DDBJ databases">
        <title>Dasania phycosphaerae sp. nov., isolated from particulate material of the south coast of Korea.</title>
        <authorList>
            <person name="Jiang Y."/>
        </authorList>
    </citation>
    <scope>NUCLEOTIDE SEQUENCE [LARGE SCALE GENOMIC DNA]</scope>
    <source>
        <strain evidence="2 3">GY-19</strain>
    </source>
</reference>
<protein>
    <submittedName>
        <fullName evidence="2">Uncharacterized protein</fullName>
    </submittedName>
</protein>
<sequence>MILTSLFALSLSGVASSDVVIGNGLSKNLLAAGLFILIGCCVDFGKYLFWSERHRSHYYGAMALVLTGFSLLASCAFFLSAEFVAINNSQLESTEYRVLQERADAIRQEINHHERLLEKRLNSEFHRQWVEGEKNAERIRELKGSLVRLMELSSNAGKNTALNEVPITRFFAVLGRIFGVSIETVRNFGYGLLALLLEVITLGAISLANSMRREALCADKESDDSTSSESTIDDSEQRRRVVNLSNDIIQGRIQPVIRKIKAAQYELDIDEIRQVLMNLYLAGLIDKDARNSYKLPSAE</sequence>
<keyword evidence="3" id="KW-1185">Reference proteome</keyword>
<name>A0A9J6RRY2_9GAMM</name>
<keyword evidence="1" id="KW-0812">Transmembrane</keyword>
<evidence type="ECO:0000313" key="2">
    <source>
        <dbReference type="EMBL" id="MCZ0867204.1"/>
    </source>
</evidence>
<proteinExistence type="predicted"/>
<feature type="transmembrane region" description="Helical" evidence="1">
    <location>
        <begin position="27"/>
        <end position="49"/>
    </location>
</feature>